<evidence type="ECO:0000313" key="1">
    <source>
        <dbReference type="EMBL" id="MDY3512216.1"/>
    </source>
</evidence>
<dbReference type="PROSITE" id="PS51257">
    <property type="entry name" value="PROKAR_LIPOPROTEIN"/>
    <property type="match status" value="1"/>
</dbReference>
<proteinExistence type="predicted"/>
<name>A0AAP6HFD0_RIEAN</name>
<evidence type="ECO:0000313" key="2">
    <source>
        <dbReference type="Proteomes" id="UP001284033"/>
    </source>
</evidence>
<dbReference type="AlphaFoldDB" id="A0AAP6HFD0"/>
<protein>
    <recommendedName>
        <fullName evidence="3">Lipoprotein</fullName>
    </recommendedName>
</protein>
<dbReference type="RefSeq" id="WP_154468641.1">
    <property type="nucleotide sequence ID" value="NZ_CP121210.1"/>
</dbReference>
<accession>A0AAP6HFD0</accession>
<dbReference type="Proteomes" id="UP001284033">
    <property type="component" value="Unassembled WGS sequence"/>
</dbReference>
<comment type="caution">
    <text evidence="1">The sequence shown here is derived from an EMBL/GenBank/DDBJ whole genome shotgun (WGS) entry which is preliminary data.</text>
</comment>
<dbReference type="EMBL" id="JAQZHK010000002">
    <property type="protein sequence ID" value="MDY3512216.1"/>
    <property type="molecule type" value="Genomic_DNA"/>
</dbReference>
<sequence>MKMKIIFLLLFALLVSCQKSTEHKYSFYYWKSHFKLDESEKKALQKASLDTLYIRFFDIDKEQQKVEILAPISGNAHLLDAKKQFVPTVFITNRTFFNISKEEIAQIAQATFDNILRIQKSLGLKERAFTEIQIDCDWTETTREDFFLFLKELKKVSSKKVSSTLRLHQVKDKKKMGIPPVDKVYLMCYSTSSPLDNDGKNSILEVGLLKNYLASLDQYPIKNIDVALPIYSWGIVTNHVGKHKLINALNISDLSNNKFKKISDTEAVILEDGFYFGYFLNKGFTIRVEEISEKQLTEVKTFLDHKLKHYHIIYYHLDSQFIKNRKL</sequence>
<reference evidence="1" key="1">
    <citation type="submission" date="2023-01" db="EMBL/GenBank/DDBJ databases">
        <title>Genome-based studies on antimicrobial resistance profiles of Riemerella anatipestifer in China, 1994 to 2021.</title>
        <authorList>
            <person name="Yang Z."/>
            <person name="Zhu D."/>
        </authorList>
    </citation>
    <scope>NUCLEOTIDE SEQUENCE</scope>
    <source>
        <strain evidence="1">RCAD1218</strain>
    </source>
</reference>
<organism evidence="1 2">
    <name type="scientific">Riemerella anatipestifer</name>
    <name type="common">Moraxella anatipestifer</name>
    <dbReference type="NCBI Taxonomy" id="34085"/>
    <lineage>
        <taxon>Bacteria</taxon>
        <taxon>Pseudomonadati</taxon>
        <taxon>Bacteroidota</taxon>
        <taxon>Flavobacteriia</taxon>
        <taxon>Flavobacteriales</taxon>
        <taxon>Weeksellaceae</taxon>
        <taxon>Riemerella</taxon>
    </lineage>
</organism>
<evidence type="ECO:0008006" key="3">
    <source>
        <dbReference type="Google" id="ProtNLM"/>
    </source>
</evidence>
<gene>
    <name evidence="1" type="ORF">PG303_03165</name>
</gene>